<keyword evidence="5" id="KW-0997">Cell inner membrane</keyword>
<dbReference type="FunFam" id="1.10.3720.10:FF:000012">
    <property type="entry name" value="Histidine ABC transporter permease HisM"/>
    <property type="match status" value="1"/>
</dbReference>
<evidence type="ECO:0000256" key="6">
    <source>
        <dbReference type="ARBA" id="ARBA00022692"/>
    </source>
</evidence>
<comment type="caution">
    <text evidence="13">The sequence shown here is derived from an EMBL/GenBank/DDBJ whole genome shotgun (WGS) entry which is preliminary data.</text>
</comment>
<dbReference type="GO" id="GO:0022857">
    <property type="term" value="F:transmembrane transporter activity"/>
    <property type="evidence" value="ECO:0007669"/>
    <property type="project" value="InterPro"/>
</dbReference>
<dbReference type="InterPro" id="IPR000515">
    <property type="entry name" value="MetI-like"/>
</dbReference>
<evidence type="ECO:0000256" key="8">
    <source>
        <dbReference type="ARBA" id="ARBA00023136"/>
    </source>
</evidence>
<keyword evidence="14" id="KW-1185">Reference proteome</keyword>
<keyword evidence="7 11" id="KW-1133">Transmembrane helix</keyword>
<feature type="transmembrane region" description="Helical" evidence="11">
    <location>
        <begin position="174"/>
        <end position="193"/>
    </location>
</feature>
<dbReference type="GO" id="GO:0006865">
    <property type="term" value="P:amino acid transport"/>
    <property type="evidence" value="ECO:0007669"/>
    <property type="project" value="TreeGrafter"/>
</dbReference>
<organism evidence="13 14">
    <name type="scientific">Pelistega suis</name>
    <dbReference type="NCBI Taxonomy" id="1631957"/>
    <lineage>
        <taxon>Bacteria</taxon>
        <taxon>Pseudomonadati</taxon>
        <taxon>Pseudomonadota</taxon>
        <taxon>Betaproteobacteria</taxon>
        <taxon>Burkholderiales</taxon>
        <taxon>Alcaligenaceae</taxon>
        <taxon>Pelistega</taxon>
    </lineage>
</organism>
<keyword evidence="3 11" id="KW-0813">Transport</keyword>
<keyword evidence="8 11" id="KW-0472">Membrane</keyword>
<dbReference type="PROSITE" id="PS50928">
    <property type="entry name" value="ABC_TM1"/>
    <property type="match status" value="1"/>
</dbReference>
<evidence type="ECO:0000256" key="2">
    <source>
        <dbReference type="ARBA" id="ARBA00010072"/>
    </source>
</evidence>
<dbReference type="EMBL" id="JABGBN010000007">
    <property type="protein sequence ID" value="NOL52241.1"/>
    <property type="molecule type" value="Genomic_DNA"/>
</dbReference>
<name>A0A849P6M0_9BURK</name>
<dbReference type="Gene3D" id="1.10.3720.10">
    <property type="entry name" value="MetI-like"/>
    <property type="match status" value="1"/>
</dbReference>
<evidence type="ECO:0000256" key="7">
    <source>
        <dbReference type="ARBA" id="ARBA00022989"/>
    </source>
</evidence>
<evidence type="ECO:0000256" key="9">
    <source>
        <dbReference type="ARBA" id="ARBA00039779"/>
    </source>
</evidence>
<evidence type="ECO:0000313" key="14">
    <source>
        <dbReference type="Proteomes" id="UP000537862"/>
    </source>
</evidence>
<dbReference type="SUPFAM" id="SSF161098">
    <property type="entry name" value="MetI-like"/>
    <property type="match status" value="1"/>
</dbReference>
<evidence type="ECO:0000256" key="5">
    <source>
        <dbReference type="ARBA" id="ARBA00022519"/>
    </source>
</evidence>
<proteinExistence type="inferred from homology"/>
<dbReference type="CDD" id="cd06261">
    <property type="entry name" value="TM_PBP2"/>
    <property type="match status" value="1"/>
</dbReference>
<feature type="transmembrane region" description="Helical" evidence="11">
    <location>
        <begin position="205"/>
        <end position="228"/>
    </location>
</feature>
<feature type="transmembrane region" description="Helical" evidence="11">
    <location>
        <begin position="106"/>
        <end position="125"/>
    </location>
</feature>
<keyword evidence="4" id="KW-1003">Cell membrane</keyword>
<feature type="domain" description="ABC transmembrane type-1" evidence="12">
    <location>
        <begin position="30"/>
        <end position="228"/>
    </location>
</feature>
<protein>
    <recommendedName>
        <fullName evidence="9">Histidine/lysine/arginine/ornithine transport system permease protein HisM</fullName>
    </recommendedName>
</protein>
<sequence>MTEAWDNFLLILNEYWKPFIFWDGTEFSGLAVTLWILVLSLLFGFLLALPLSIARVSKNPWISGPVWLFTYVFRGTPLYIQILLIYSGMISLEFVRNTPSLNTFFMSGYNCVVLALTLNTLAYTIEIFAGYIKATPHGEVEAAYAYGMSKAQIYRRIVLPSALRRAIPAYSNEVILMLHSTSLAFTATVPDILKVARDANSATYLTFTSYGIAAILYMVVAFVFVGLFRVVERRALAFLAYEKK</sequence>
<dbReference type="PANTHER" id="PTHR30450">
    <property type="entry name" value="ABC TRANSPORTER PERMEASE"/>
    <property type="match status" value="1"/>
</dbReference>
<dbReference type="NCBIfam" id="NF011651">
    <property type="entry name" value="PRK15069.1"/>
    <property type="match status" value="1"/>
</dbReference>
<evidence type="ECO:0000259" key="12">
    <source>
        <dbReference type="PROSITE" id="PS50928"/>
    </source>
</evidence>
<comment type="similarity">
    <text evidence="2">Belongs to the binding-protein-dependent transport system permease family. HisMQ subfamily.</text>
</comment>
<feature type="transmembrane region" description="Helical" evidence="11">
    <location>
        <begin position="66"/>
        <end position="86"/>
    </location>
</feature>
<accession>A0A849P6M0</accession>
<dbReference type="InterPro" id="IPR051322">
    <property type="entry name" value="AA_ABC_Transporter_Permease"/>
</dbReference>
<dbReference type="Pfam" id="PF00528">
    <property type="entry name" value="BPD_transp_1"/>
    <property type="match status" value="1"/>
</dbReference>
<keyword evidence="6 11" id="KW-0812">Transmembrane</keyword>
<dbReference type="InterPro" id="IPR035906">
    <property type="entry name" value="MetI-like_sf"/>
</dbReference>
<evidence type="ECO:0000256" key="4">
    <source>
        <dbReference type="ARBA" id="ARBA00022475"/>
    </source>
</evidence>
<dbReference type="AlphaFoldDB" id="A0A849P6M0"/>
<feature type="transmembrane region" description="Helical" evidence="11">
    <location>
        <begin position="32"/>
        <end position="54"/>
    </location>
</feature>
<comment type="subcellular location">
    <subcellularLocation>
        <location evidence="1">Cell inner membrane</location>
        <topology evidence="1">Multi-pass membrane protein</topology>
    </subcellularLocation>
    <subcellularLocation>
        <location evidence="11">Cell membrane</location>
        <topology evidence="11">Multi-pass membrane protein</topology>
    </subcellularLocation>
</comment>
<dbReference type="InterPro" id="IPR010065">
    <property type="entry name" value="AA_ABC_transptr_permease_3TM"/>
</dbReference>
<evidence type="ECO:0000256" key="10">
    <source>
        <dbReference type="ARBA" id="ARBA00046835"/>
    </source>
</evidence>
<reference evidence="13 14" key="1">
    <citation type="submission" date="2020-05" db="EMBL/GenBank/DDBJ databases">
        <authorList>
            <person name="Niu N."/>
        </authorList>
    </citation>
    <scope>NUCLEOTIDE SEQUENCE [LARGE SCALE GENOMIC DNA]</scope>
    <source>
        <strain evidence="13 14">3340-03</strain>
    </source>
</reference>
<dbReference type="PANTHER" id="PTHR30450:SF5">
    <property type="entry name" value="HISTIDINE TRANSPORT SYSTEM PERMEASE PROTEIN HISM"/>
    <property type="match status" value="1"/>
</dbReference>
<dbReference type="GO" id="GO:0043190">
    <property type="term" value="C:ATP-binding cassette (ABC) transporter complex"/>
    <property type="evidence" value="ECO:0007669"/>
    <property type="project" value="InterPro"/>
</dbReference>
<evidence type="ECO:0000256" key="1">
    <source>
        <dbReference type="ARBA" id="ARBA00004429"/>
    </source>
</evidence>
<evidence type="ECO:0000256" key="11">
    <source>
        <dbReference type="RuleBase" id="RU363032"/>
    </source>
</evidence>
<dbReference type="NCBIfam" id="TIGR01726">
    <property type="entry name" value="HEQRo_perm_3TM"/>
    <property type="match status" value="1"/>
</dbReference>
<dbReference type="RefSeq" id="WP_171680933.1">
    <property type="nucleotide sequence ID" value="NZ_JABGBN010000007.1"/>
</dbReference>
<gene>
    <name evidence="13" type="ORF">HKX39_08705</name>
</gene>
<evidence type="ECO:0000313" key="13">
    <source>
        <dbReference type="EMBL" id="NOL52241.1"/>
    </source>
</evidence>
<dbReference type="Proteomes" id="UP000537862">
    <property type="component" value="Unassembled WGS sequence"/>
</dbReference>
<evidence type="ECO:0000256" key="3">
    <source>
        <dbReference type="ARBA" id="ARBA00022448"/>
    </source>
</evidence>
<comment type="subunit">
    <text evidence="10">The HisPMQJ complex is composed of two ATP-binding proteins (HisP), two transmembrane proteins (HisM and HisQ) and a solute-binding protein (HisJ). The HisPMQ-ArgT complex is composed of two ATP-binding proteins (HisP), two transmembrane proteins (HisM and HisQ) and a solute-binding protein (ArgT).</text>
</comment>